<accession>A0A7K0CZ80</accession>
<sequence length="44" mass="4743">MKVMRVAANRAVAPCSGRSIEKHCVGADSELAERTVQIMNGERA</sequence>
<protein>
    <submittedName>
        <fullName evidence="1">Uncharacterized protein</fullName>
    </submittedName>
</protein>
<evidence type="ECO:0000313" key="2">
    <source>
        <dbReference type="Proteomes" id="UP000438448"/>
    </source>
</evidence>
<dbReference type="AlphaFoldDB" id="A0A7K0CZ80"/>
<organism evidence="1 2">
    <name type="scientific">Nocardia macrotermitis</name>
    <dbReference type="NCBI Taxonomy" id="2585198"/>
    <lineage>
        <taxon>Bacteria</taxon>
        <taxon>Bacillati</taxon>
        <taxon>Actinomycetota</taxon>
        <taxon>Actinomycetes</taxon>
        <taxon>Mycobacteriales</taxon>
        <taxon>Nocardiaceae</taxon>
        <taxon>Nocardia</taxon>
    </lineage>
</organism>
<name>A0A7K0CZ80_9NOCA</name>
<reference evidence="1 2" key="1">
    <citation type="submission" date="2019-10" db="EMBL/GenBank/DDBJ databases">
        <title>Nocardia macrotermitis sp. nov. and Nocardia aurantia sp. nov., isolated from the gut of fungus growing-termite Macrotermes natalensis.</title>
        <authorList>
            <person name="Benndorf R."/>
            <person name="Schwitalla J."/>
            <person name="Martin K."/>
            <person name="De Beer W."/>
            <person name="Kaster A.-K."/>
            <person name="Vollmers J."/>
            <person name="Poulsen M."/>
            <person name="Beemelmanns C."/>
        </authorList>
    </citation>
    <scope>NUCLEOTIDE SEQUENCE [LARGE SCALE GENOMIC DNA]</scope>
    <source>
        <strain evidence="1 2">RB20</strain>
    </source>
</reference>
<comment type="caution">
    <text evidence="1">The sequence shown here is derived from an EMBL/GenBank/DDBJ whole genome shotgun (WGS) entry which is preliminary data.</text>
</comment>
<proteinExistence type="predicted"/>
<dbReference type="Proteomes" id="UP000438448">
    <property type="component" value="Unassembled WGS sequence"/>
</dbReference>
<gene>
    <name evidence="1" type="ORF">NRB20_18370</name>
</gene>
<dbReference type="EMBL" id="WEGK01000003">
    <property type="protein sequence ID" value="MQY18758.1"/>
    <property type="molecule type" value="Genomic_DNA"/>
</dbReference>
<keyword evidence="2" id="KW-1185">Reference proteome</keyword>
<evidence type="ECO:0000313" key="1">
    <source>
        <dbReference type="EMBL" id="MQY18758.1"/>
    </source>
</evidence>